<dbReference type="RefSeq" id="WP_311363420.1">
    <property type="nucleotide sequence ID" value="NZ_JAVRIC010000001.1"/>
</dbReference>
<name>A0ABU2WFF1_9GAMM</name>
<dbReference type="InterPro" id="IPR002469">
    <property type="entry name" value="Peptidase_S9B_N"/>
</dbReference>
<comment type="caution">
    <text evidence="3">The sequence shown here is derived from an EMBL/GenBank/DDBJ whole genome shotgun (WGS) entry which is preliminary data.</text>
</comment>
<feature type="domain" description="Dipeptidylpeptidase IV N-terminal" evidence="2">
    <location>
        <begin position="128"/>
        <end position="432"/>
    </location>
</feature>
<feature type="domain" description="Peptidase S9 prolyl oligopeptidase catalytic" evidence="1">
    <location>
        <begin position="522"/>
        <end position="717"/>
    </location>
</feature>
<dbReference type="Gene3D" id="2.140.10.30">
    <property type="entry name" value="Dipeptidylpeptidase IV, N-terminal domain"/>
    <property type="match status" value="1"/>
</dbReference>
<dbReference type="Gene3D" id="3.40.50.1820">
    <property type="entry name" value="alpha/beta hydrolase"/>
    <property type="match status" value="1"/>
</dbReference>
<evidence type="ECO:0000313" key="3">
    <source>
        <dbReference type="EMBL" id="MDT0496029.1"/>
    </source>
</evidence>
<protein>
    <submittedName>
        <fullName evidence="3">S9 family peptidase</fullName>
    </submittedName>
</protein>
<organism evidence="3 4">
    <name type="scientific">Banduia mediterranea</name>
    <dbReference type="NCBI Taxonomy" id="3075609"/>
    <lineage>
        <taxon>Bacteria</taxon>
        <taxon>Pseudomonadati</taxon>
        <taxon>Pseudomonadota</taxon>
        <taxon>Gammaproteobacteria</taxon>
        <taxon>Nevskiales</taxon>
        <taxon>Algiphilaceae</taxon>
        <taxon>Banduia</taxon>
    </lineage>
</organism>
<dbReference type="Proteomes" id="UP001254608">
    <property type="component" value="Unassembled WGS sequence"/>
</dbReference>
<dbReference type="Pfam" id="PF00326">
    <property type="entry name" value="Peptidase_S9"/>
    <property type="match status" value="1"/>
</dbReference>
<dbReference type="InterPro" id="IPR001375">
    <property type="entry name" value="Peptidase_S9_cat"/>
</dbReference>
<dbReference type="PANTHER" id="PTHR11731">
    <property type="entry name" value="PROTEASE FAMILY S9B,C DIPEPTIDYL-PEPTIDASE IV-RELATED"/>
    <property type="match status" value="1"/>
</dbReference>
<dbReference type="InterPro" id="IPR050278">
    <property type="entry name" value="Serine_Prot_S9B/DPPIV"/>
</dbReference>
<evidence type="ECO:0000259" key="2">
    <source>
        <dbReference type="Pfam" id="PF00930"/>
    </source>
</evidence>
<proteinExistence type="predicted"/>
<accession>A0ABU2WFF1</accession>
<dbReference type="SUPFAM" id="SSF82171">
    <property type="entry name" value="DPP6 N-terminal domain-like"/>
    <property type="match status" value="1"/>
</dbReference>
<gene>
    <name evidence="3" type="ORF">RM530_01435</name>
</gene>
<dbReference type="SUPFAM" id="SSF53474">
    <property type="entry name" value="alpha/beta-Hydrolases"/>
    <property type="match status" value="1"/>
</dbReference>
<evidence type="ECO:0000313" key="4">
    <source>
        <dbReference type="Proteomes" id="UP001254608"/>
    </source>
</evidence>
<dbReference type="InterPro" id="IPR029058">
    <property type="entry name" value="AB_hydrolase_fold"/>
</dbReference>
<sequence length="722" mass="81612">MADRLTIDRIYGDPALEGAAPRGLKIAPDGSRVGFLKGRADDQNQLDLWSYNLADNSTRRLVDSRKLVPDEKLSDVEKARRERARTANFHGILDYEWSPDGQALLFPLGGALYLLRLDQPDTPRKLTDGGVIDPKISPQGRYVSFVRDQNLHVIDLNSGELRQLTEDGGGTIHNALAEFVAQEEMDQSSGYWWAPNDSAIAFKRYDEAPVPVVKRFEVYADRTEVIEQRYPAAGDHNALLSLGLVSPQGGAVHWIDLGKNTDIYLPRVDWLPDSSALSFQRQSRDQKTLALIRVDVGSLRQKTLVTEHAKTWINLHRDLHFLESRAQFVWASERTGYKHLYLYANDGTLIRPLTQGQWQVDSLLAVDESTGTVYFDANKDAVIDRQLYAVPLHGKRPASPRRITDRDGTHEIEFAETPTLYVDKFSDPMTPPQVSVHAPDGKRLAWIEQNRLDDTHPYAPYLDSHVVPEFGQIKAEGGQTLWYRLLKPTGFDPEKRYPVVVYFYGGPTGQRATRKWVDPFSEFMAQNGYLVFTLDNRGTERRGRAFSDVIYRKLGDYEVRDQIAGIDWLRDQDFVDPKRVGVFGWSYGGYLSLMMLAKDSAQLAGGVAVAPVTDWTLYDTHYTERYLSTPQDNPAGYEKSAVFDWLDGLESPLLLIHGMADDNVLFLNSTQLMASLQARGIQFQLMTYPGGKHHPSTPAMKKHTYQAIYEFFEKTVKGSSAE</sequence>
<dbReference type="Pfam" id="PF00930">
    <property type="entry name" value="DPPIV_N"/>
    <property type="match status" value="1"/>
</dbReference>
<dbReference type="PANTHER" id="PTHR11731:SF193">
    <property type="entry name" value="DIPEPTIDYL PEPTIDASE 9"/>
    <property type="match status" value="1"/>
</dbReference>
<keyword evidence="4" id="KW-1185">Reference proteome</keyword>
<evidence type="ECO:0000259" key="1">
    <source>
        <dbReference type="Pfam" id="PF00326"/>
    </source>
</evidence>
<reference evidence="3 4" key="1">
    <citation type="submission" date="2023-09" db="EMBL/GenBank/DDBJ databases">
        <authorList>
            <person name="Rey-Velasco X."/>
        </authorList>
    </citation>
    <scope>NUCLEOTIDE SEQUENCE [LARGE SCALE GENOMIC DNA]</scope>
    <source>
        <strain evidence="3 4">W345</strain>
    </source>
</reference>
<dbReference type="EMBL" id="JAVRIC010000001">
    <property type="protein sequence ID" value="MDT0496029.1"/>
    <property type="molecule type" value="Genomic_DNA"/>
</dbReference>